<accession>W2S130</accession>
<dbReference type="RefSeq" id="XP_008714137.1">
    <property type="nucleotide sequence ID" value="XM_008715915.1"/>
</dbReference>
<reference evidence="3 4" key="1">
    <citation type="submission" date="2013-03" db="EMBL/GenBank/DDBJ databases">
        <title>The Genome Sequence of Phialophora europaea CBS 101466.</title>
        <authorList>
            <consortium name="The Broad Institute Genomics Platform"/>
            <person name="Cuomo C."/>
            <person name="de Hoog S."/>
            <person name="Gorbushina A."/>
            <person name="Walker B."/>
            <person name="Young S.K."/>
            <person name="Zeng Q."/>
            <person name="Gargeya S."/>
            <person name="Fitzgerald M."/>
            <person name="Haas B."/>
            <person name="Abouelleil A."/>
            <person name="Allen A.W."/>
            <person name="Alvarado L."/>
            <person name="Arachchi H.M."/>
            <person name="Berlin A.M."/>
            <person name="Chapman S.B."/>
            <person name="Gainer-Dewar J."/>
            <person name="Goldberg J."/>
            <person name="Griggs A."/>
            <person name="Gujja S."/>
            <person name="Hansen M."/>
            <person name="Howarth C."/>
            <person name="Imamovic A."/>
            <person name="Ireland A."/>
            <person name="Larimer J."/>
            <person name="McCowan C."/>
            <person name="Murphy C."/>
            <person name="Pearson M."/>
            <person name="Poon T.W."/>
            <person name="Priest M."/>
            <person name="Roberts A."/>
            <person name="Saif S."/>
            <person name="Shea T."/>
            <person name="Sisk P."/>
            <person name="Sykes S."/>
            <person name="Wortman J."/>
            <person name="Nusbaum C."/>
            <person name="Birren B."/>
        </authorList>
    </citation>
    <scope>NUCLEOTIDE SEQUENCE [LARGE SCALE GENOMIC DNA]</scope>
    <source>
        <strain evidence="3 4">CBS 101466</strain>
    </source>
</reference>
<dbReference type="EMBL" id="KB822718">
    <property type="protein sequence ID" value="ETN42401.1"/>
    <property type="molecule type" value="Genomic_DNA"/>
</dbReference>
<dbReference type="Pfam" id="PF24476">
    <property type="entry name" value="DUF7580"/>
    <property type="match status" value="1"/>
</dbReference>
<gene>
    <name evidence="3" type="ORF">HMPREF1541_01555</name>
</gene>
<sequence length="600" mass="67111">MEAVGVTLGAVTLVTTFEQFRSLYKICKRLRRFKEGIDDLLDELVIQQAVFKHETWTLLISALGRSTACKMMEDNTHFAWSDPDTQHRLDVFLGDSKEAMFTVAKKITKQMRSMQQELSQFKGPKESTEGKAYRQGFRNRFKFTFSEDRFRGLIKSMRQSATDFRTIRAQADEVTIARPEPDSSNTVNVTRNLEKAKATQLAAQQVHEVLRDVCKLHSKHHVQFCLKPVTPSSSGSQVQFQIAFGHLSRRHEFRKCDPLWFIVESVLTGTISTILESTPAPNSGSKGLVKKRSISEESSKCHRSGRSKRVRFGSPSPTELQPSKAMTASVTFDSLLGKEIKSDLCTYLRTVQEKLQQQGGCIGVLQCSSKWQHRVLHSRGPYRTGQCSAYDGRSLASLLSLREQSSIEPRPLNILQRLRLAKLLSTALLTFHGTPWLDTPWTSQDIILYNVTGQQPATATICELDAFVEVPVAQGIAEAGLVHDVADPLSPLVHSPALFRLGVMLLELAFERPLKSMRTALDSAPGMPPNTADVYTAYRLSKEVPLSLGLGYTKIVERCLWCDFGHGSNLSESALQIAVQQKVVTELDKLQSALQDFAIY</sequence>
<dbReference type="InterPro" id="IPR056002">
    <property type="entry name" value="DUF7580"/>
</dbReference>
<dbReference type="PANTHER" id="PTHR35186">
    <property type="entry name" value="ANK_REP_REGION DOMAIN-CONTAINING PROTEIN"/>
    <property type="match status" value="1"/>
</dbReference>
<dbReference type="PANTHER" id="PTHR35186:SF4">
    <property type="entry name" value="PRION-INHIBITION AND PROPAGATION HELO DOMAIN-CONTAINING PROTEIN"/>
    <property type="match status" value="1"/>
</dbReference>
<dbReference type="HOGENOM" id="CLU_026305_0_0_1"/>
<feature type="compositionally biased region" description="Basic residues" evidence="1">
    <location>
        <begin position="301"/>
        <end position="311"/>
    </location>
</feature>
<proteinExistence type="predicted"/>
<evidence type="ECO:0000313" key="3">
    <source>
        <dbReference type="EMBL" id="ETN42401.1"/>
    </source>
</evidence>
<name>W2S130_CYPE1</name>
<dbReference type="GeneID" id="19968894"/>
<organism evidence="3 4">
    <name type="scientific">Cyphellophora europaea (strain CBS 101466)</name>
    <name type="common">Phialophora europaea</name>
    <dbReference type="NCBI Taxonomy" id="1220924"/>
    <lineage>
        <taxon>Eukaryota</taxon>
        <taxon>Fungi</taxon>
        <taxon>Dikarya</taxon>
        <taxon>Ascomycota</taxon>
        <taxon>Pezizomycotina</taxon>
        <taxon>Eurotiomycetes</taxon>
        <taxon>Chaetothyriomycetidae</taxon>
        <taxon>Chaetothyriales</taxon>
        <taxon>Cyphellophoraceae</taxon>
        <taxon>Cyphellophora</taxon>
    </lineage>
</organism>
<dbReference type="OrthoDB" id="4160356at2759"/>
<feature type="region of interest" description="Disordered" evidence="1">
    <location>
        <begin position="276"/>
        <end position="325"/>
    </location>
</feature>
<dbReference type="eggNOG" id="ENOG502SJG1">
    <property type="taxonomic scope" value="Eukaryota"/>
</dbReference>
<feature type="compositionally biased region" description="Polar residues" evidence="1">
    <location>
        <begin position="276"/>
        <end position="285"/>
    </location>
</feature>
<dbReference type="Proteomes" id="UP000030752">
    <property type="component" value="Unassembled WGS sequence"/>
</dbReference>
<dbReference type="AlphaFoldDB" id="W2S130"/>
<feature type="domain" description="DUF7580" evidence="2">
    <location>
        <begin position="341"/>
        <end position="589"/>
    </location>
</feature>
<evidence type="ECO:0000313" key="4">
    <source>
        <dbReference type="Proteomes" id="UP000030752"/>
    </source>
</evidence>
<evidence type="ECO:0000256" key="1">
    <source>
        <dbReference type="SAM" id="MobiDB-lite"/>
    </source>
</evidence>
<keyword evidence="4" id="KW-1185">Reference proteome</keyword>
<dbReference type="InParanoid" id="W2S130"/>
<dbReference type="VEuPathDB" id="FungiDB:HMPREF1541_01555"/>
<feature type="compositionally biased region" description="Polar residues" evidence="1">
    <location>
        <begin position="315"/>
        <end position="325"/>
    </location>
</feature>
<dbReference type="STRING" id="1220924.W2S130"/>
<protein>
    <recommendedName>
        <fullName evidence="2">DUF7580 domain-containing protein</fullName>
    </recommendedName>
</protein>
<evidence type="ECO:0000259" key="2">
    <source>
        <dbReference type="Pfam" id="PF24476"/>
    </source>
</evidence>